<dbReference type="CDD" id="cd00336">
    <property type="entry name" value="Ribosomal_L22"/>
    <property type="match status" value="1"/>
</dbReference>
<evidence type="ECO:0000256" key="7">
    <source>
        <dbReference type="HAMAP-Rule" id="MF_01331"/>
    </source>
</evidence>
<dbReference type="InterPro" id="IPR047867">
    <property type="entry name" value="Ribosomal_uL22_bac/org-type"/>
</dbReference>
<dbReference type="Gene3D" id="3.90.470.10">
    <property type="entry name" value="Ribosomal protein L22/L17"/>
    <property type="match status" value="1"/>
</dbReference>
<dbReference type="GO" id="GO:0006412">
    <property type="term" value="P:translation"/>
    <property type="evidence" value="ECO:0007669"/>
    <property type="project" value="UniProtKB-UniRule"/>
</dbReference>
<sequence>MQSRAVAKYVRVSPRKADRVLALIRGLQVSRAQELLAFTTRPIAVQIGKVLKSAVANATQKDEDLDPETLRVKMAVAGAGPTMKRLEYRAHRRANRILKRMSHITIVVGDD</sequence>
<dbReference type="EMBL" id="JAGQHR010000255">
    <property type="protein sequence ID" value="MCA9727883.1"/>
    <property type="molecule type" value="Genomic_DNA"/>
</dbReference>
<comment type="subunit">
    <text evidence="7 9">Part of the 50S ribosomal subunit.</text>
</comment>
<gene>
    <name evidence="7 11" type="primary">rplV</name>
    <name evidence="11" type="ORF">KC729_09390</name>
</gene>
<dbReference type="PANTHER" id="PTHR13501:SF8">
    <property type="entry name" value="LARGE RIBOSOMAL SUBUNIT PROTEIN UL22M"/>
    <property type="match status" value="1"/>
</dbReference>
<evidence type="ECO:0000256" key="1">
    <source>
        <dbReference type="ARBA" id="ARBA00009451"/>
    </source>
</evidence>
<reference evidence="11" key="2">
    <citation type="journal article" date="2021" name="Microbiome">
        <title>Successional dynamics and alternative stable states in a saline activated sludge microbial community over 9 years.</title>
        <authorList>
            <person name="Wang Y."/>
            <person name="Ye J."/>
            <person name="Ju F."/>
            <person name="Liu L."/>
            <person name="Boyd J.A."/>
            <person name="Deng Y."/>
            <person name="Parks D.H."/>
            <person name="Jiang X."/>
            <person name="Yin X."/>
            <person name="Woodcroft B.J."/>
            <person name="Tyson G.W."/>
            <person name="Hugenholtz P."/>
            <person name="Polz M.F."/>
            <person name="Zhang T."/>
        </authorList>
    </citation>
    <scope>NUCLEOTIDE SEQUENCE</scope>
    <source>
        <strain evidence="11">HKST-UBA01</strain>
    </source>
</reference>
<evidence type="ECO:0000256" key="9">
    <source>
        <dbReference type="RuleBase" id="RU004006"/>
    </source>
</evidence>
<dbReference type="SUPFAM" id="SSF54843">
    <property type="entry name" value="Ribosomal protein L22"/>
    <property type="match status" value="1"/>
</dbReference>
<accession>A0A956LZ48</accession>
<name>A0A956LZ48_UNCEI</name>
<dbReference type="NCBIfam" id="TIGR01044">
    <property type="entry name" value="rplV_bact"/>
    <property type="match status" value="1"/>
</dbReference>
<dbReference type="InterPro" id="IPR036394">
    <property type="entry name" value="Ribosomal_uL22_sf"/>
</dbReference>
<keyword evidence="4 7" id="KW-0689">Ribosomal protein</keyword>
<dbReference type="InterPro" id="IPR001063">
    <property type="entry name" value="Ribosomal_uL22"/>
</dbReference>
<keyword evidence="2 7" id="KW-0699">rRNA-binding</keyword>
<comment type="caution">
    <text evidence="11">The sequence shown here is derived from an EMBL/GenBank/DDBJ whole genome shotgun (WGS) entry which is preliminary data.</text>
</comment>
<dbReference type="PANTHER" id="PTHR13501">
    <property type="entry name" value="CHLOROPLAST 50S RIBOSOMAL PROTEIN L22-RELATED"/>
    <property type="match status" value="1"/>
</dbReference>
<dbReference type="Proteomes" id="UP000697710">
    <property type="component" value="Unassembled WGS sequence"/>
</dbReference>
<evidence type="ECO:0000256" key="8">
    <source>
        <dbReference type="RuleBase" id="RU004005"/>
    </source>
</evidence>
<evidence type="ECO:0000256" key="6">
    <source>
        <dbReference type="ARBA" id="ARBA00035207"/>
    </source>
</evidence>
<evidence type="ECO:0000313" key="11">
    <source>
        <dbReference type="EMBL" id="MCA9727883.1"/>
    </source>
</evidence>
<dbReference type="InterPro" id="IPR005727">
    <property type="entry name" value="Ribosomal_uL22_bac/chlpt-type"/>
</dbReference>
<dbReference type="Pfam" id="PF00237">
    <property type="entry name" value="Ribosomal_L22"/>
    <property type="match status" value="1"/>
</dbReference>
<reference evidence="11" key="1">
    <citation type="submission" date="2020-04" db="EMBL/GenBank/DDBJ databases">
        <authorList>
            <person name="Zhang T."/>
        </authorList>
    </citation>
    <scope>NUCLEOTIDE SEQUENCE</scope>
    <source>
        <strain evidence="11">HKST-UBA01</strain>
    </source>
</reference>
<dbReference type="GO" id="GO:0019843">
    <property type="term" value="F:rRNA binding"/>
    <property type="evidence" value="ECO:0007669"/>
    <property type="project" value="UniProtKB-UniRule"/>
</dbReference>
<evidence type="ECO:0000313" key="12">
    <source>
        <dbReference type="Proteomes" id="UP000697710"/>
    </source>
</evidence>
<dbReference type="AlphaFoldDB" id="A0A956LZ48"/>
<dbReference type="GO" id="GO:0022625">
    <property type="term" value="C:cytosolic large ribosomal subunit"/>
    <property type="evidence" value="ECO:0007669"/>
    <property type="project" value="TreeGrafter"/>
</dbReference>
<proteinExistence type="inferred from homology"/>
<organism evidence="11 12">
    <name type="scientific">Eiseniibacteriota bacterium</name>
    <dbReference type="NCBI Taxonomy" id="2212470"/>
    <lineage>
        <taxon>Bacteria</taxon>
        <taxon>Candidatus Eiseniibacteriota</taxon>
    </lineage>
</organism>
<comment type="function">
    <text evidence="7">The globular domain of the protein is located near the polypeptide exit tunnel on the outside of the subunit, while an extended beta-hairpin is found that lines the wall of the exit tunnel in the center of the 70S ribosome.</text>
</comment>
<comment type="function">
    <text evidence="7 10">This protein binds specifically to 23S rRNA; its binding is stimulated by other ribosomal proteins, e.g., L4, L17, and L20. It is important during the early stages of 50S assembly. It makes multiple contacts with different domains of the 23S rRNA in the assembled 50S subunit and ribosome.</text>
</comment>
<protein>
    <recommendedName>
        <fullName evidence="6 7">Large ribosomal subunit protein uL22</fullName>
    </recommendedName>
</protein>
<keyword evidence="3 7" id="KW-0694">RNA-binding</keyword>
<dbReference type="GO" id="GO:0003735">
    <property type="term" value="F:structural constituent of ribosome"/>
    <property type="evidence" value="ECO:0007669"/>
    <property type="project" value="InterPro"/>
</dbReference>
<comment type="similarity">
    <text evidence="1 7 8">Belongs to the universal ribosomal protein uL22 family.</text>
</comment>
<dbReference type="HAMAP" id="MF_01331_B">
    <property type="entry name" value="Ribosomal_uL22_B"/>
    <property type="match status" value="1"/>
</dbReference>
<evidence type="ECO:0000256" key="3">
    <source>
        <dbReference type="ARBA" id="ARBA00022884"/>
    </source>
</evidence>
<evidence type="ECO:0000256" key="2">
    <source>
        <dbReference type="ARBA" id="ARBA00022730"/>
    </source>
</evidence>
<evidence type="ECO:0000256" key="5">
    <source>
        <dbReference type="ARBA" id="ARBA00023274"/>
    </source>
</evidence>
<evidence type="ECO:0000256" key="10">
    <source>
        <dbReference type="RuleBase" id="RU004008"/>
    </source>
</evidence>
<evidence type="ECO:0000256" key="4">
    <source>
        <dbReference type="ARBA" id="ARBA00022980"/>
    </source>
</evidence>
<keyword evidence="5 7" id="KW-0687">Ribonucleoprotein</keyword>